<dbReference type="Pfam" id="PF13034">
    <property type="entry name" value="DUF3895"/>
    <property type="match status" value="1"/>
</dbReference>
<evidence type="ECO:0008006" key="3">
    <source>
        <dbReference type="Google" id="ProtNLM"/>
    </source>
</evidence>
<dbReference type="InterPro" id="IPR024995">
    <property type="entry name" value="DUF3895"/>
</dbReference>
<proteinExistence type="predicted"/>
<dbReference type="KEGG" id="btn:BTF1_30197"/>
<sequence>MSYLLEPMAKTEVQRLLANLNVEQREYVEDAMKRGRRTAFANTLAKHKGSDSNNSSLDEILDSWELVDFIDSGHRNPETKCMCGIPLRYQYIVKNKITGETVTFGKDHFEQHTGIPSQVARDVINGVDKIDLELTEILSKVSEGWFVEKYIDIEFLPGLDLPKDIEKHLDLELPLLQRQLRHLNYLIQEKKRDSKLVGVKSEQNNWDDEKVGLENATLFDFSDETPIAQQVDQFLQDNFGIDEEDKEKELSKQKLSTLGRRLYGATEIKRPLHSFLNDREVKLINDYIENEKYDEDYGINALEVCEGLVRRGSFKDTYITDKPKIYPYVANYLDYLVAQGYLVMISDLGTENKIYTKAV</sequence>
<organism evidence="1 2">
    <name type="scientific">Bacillus thuringiensis HD-789</name>
    <dbReference type="NCBI Taxonomy" id="1217737"/>
    <lineage>
        <taxon>Bacteria</taxon>
        <taxon>Bacillati</taxon>
        <taxon>Bacillota</taxon>
        <taxon>Bacilli</taxon>
        <taxon>Bacillales</taxon>
        <taxon>Bacillaceae</taxon>
        <taxon>Bacillus</taxon>
        <taxon>Bacillus cereus group</taxon>
    </lineage>
</organism>
<keyword evidence="1" id="KW-0614">Plasmid</keyword>
<dbReference type="Proteomes" id="UP000005257">
    <property type="component" value="Plasmid pBTHD789-1"/>
</dbReference>
<geneLocation type="plasmid" evidence="1 2">
    <name>pBTHD789-1</name>
</geneLocation>
<reference evidence="1 2" key="1">
    <citation type="journal article" date="2013" name="Genome Announc.">
        <title>Complete Genome Sequence of Bacillus thuringiensis Serovar Israelensis Strain HD-789.</title>
        <authorList>
            <person name="Doggett N.A."/>
            <person name="Stubben C.J."/>
            <person name="Chertkov O."/>
            <person name="Bruce D.C."/>
            <person name="Detter J.C."/>
            <person name="Johnson S.L."/>
            <person name="Han C.S."/>
        </authorList>
    </citation>
    <scope>NUCLEOTIDE SEQUENCE [LARGE SCALE GENOMIC DNA]</scope>
    <source>
        <strain evidence="1 2">HD-789</strain>
    </source>
</reference>
<protein>
    <recommendedName>
        <fullName evidence="3">DUF3895 domain-containing protein</fullName>
    </recommendedName>
</protein>
<name>A0A9W3P733_BACTU</name>
<accession>A0A9W3P733</accession>
<dbReference type="AlphaFoldDB" id="A0A9W3P733"/>
<gene>
    <name evidence="1" type="ORF">BTF1_30197</name>
</gene>
<evidence type="ECO:0000313" key="2">
    <source>
        <dbReference type="Proteomes" id="UP000005257"/>
    </source>
</evidence>
<dbReference type="EMBL" id="CP003764">
    <property type="protein sequence ID" value="AFQ30140.1"/>
    <property type="molecule type" value="Genomic_DNA"/>
</dbReference>
<dbReference type="RefSeq" id="WP_000120892.1">
    <property type="nucleotide sequence ID" value="NC_018516.1"/>
</dbReference>
<evidence type="ECO:0000313" key="1">
    <source>
        <dbReference type="EMBL" id="AFQ30140.1"/>
    </source>
</evidence>